<feature type="region of interest" description="Disordered" evidence="4">
    <location>
        <begin position="60"/>
        <end position="99"/>
    </location>
</feature>
<evidence type="ECO:0000313" key="7">
    <source>
        <dbReference type="Proteomes" id="UP000682877"/>
    </source>
</evidence>
<sequence>MTKKQSQPSKRQIEEDPSTEVEVKRAKMENGTETENKPIFQRIKSFVPKFVSFVSEIYLPESSTHDEEEEEEEEKDLVSESETHSSESDSEIEPAATKTTPLAAMAKNPMFQRLWSEKDEIMLLEGMIDFCRDTCTSVYDDMNGFFEKHKDSISFDVKSVNQFVKKIWSLKNKYFLKMRSRVSTNIHVN</sequence>
<keyword evidence="2" id="KW-0805">Transcription regulation</keyword>
<feature type="region of interest" description="Disordered" evidence="4">
    <location>
        <begin position="1"/>
        <end position="39"/>
    </location>
</feature>
<keyword evidence="3" id="KW-0804">Transcription</keyword>
<dbReference type="Proteomes" id="UP000682877">
    <property type="component" value="Chromosome 5"/>
</dbReference>
<feature type="compositionally biased region" description="Basic and acidic residues" evidence="4">
    <location>
        <begin position="21"/>
        <end position="36"/>
    </location>
</feature>
<evidence type="ECO:0000259" key="5">
    <source>
        <dbReference type="Pfam" id="PF04504"/>
    </source>
</evidence>
<dbReference type="InterPro" id="IPR007592">
    <property type="entry name" value="GEBP"/>
</dbReference>
<comment type="similarity">
    <text evidence="1">Belongs to the GeBP family.</text>
</comment>
<feature type="compositionally biased region" description="Acidic residues" evidence="4">
    <location>
        <begin position="66"/>
        <end position="75"/>
    </location>
</feature>
<dbReference type="Pfam" id="PF04504">
    <property type="entry name" value="GeBP-like_DBD"/>
    <property type="match status" value="1"/>
</dbReference>
<dbReference type="AlphaFoldDB" id="A0A8S2ADX7"/>
<evidence type="ECO:0000256" key="4">
    <source>
        <dbReference type="SAM" id="MobiDB-lite"/>
    </source>
</evidence>
<organism evidence="6 7">
    <name type="scientific">Arabidopsis arenosa</name>
    <name type="common">Sand rock-cress</name>
    <name type="synonym">Cardaminopsis arenosa</name>
    <dbReference type="NCBI Taxonomy" id="38785"/>
    <lineage>
        <taxon>Eukaryota</taxon>
        <taxon>Viridiplantae</taxon>
        <taxon>Streptophyta</taxon>
        <taxon>Embryophyta</taxon>
        <taxon>Tracheophyta</taxon>
        <taxon>Spermatophyta</taxon>
        <taxon>Magnoliopsida</taxon>
        <taxon>eudicotyledons</taxon>
        <taxon>Gunneridae</taxon>
        <taxon>Pentapetalae</taxon>
        <taxon>rosids</taxon>
        <taxon>malvids</taxon>
        <taxon>Brassicales</taxon>
        <taxon>Brassicaceae</taxon>
        <taxon>Camelineae</taxon>
        <taxon>Arabidopsis</taxon>
    </lineage>
</organism>
<dbReference type="GO" id="GO:0005634">
    <property type="term" value="C:nucleus"/>
    <property type="evidence" value="ECO:0007669"/>
    <property type="project" value="TreeGrafter"/>
</dbReference>
<feature type="compositionally biased region" description="Basic and acidic residues" evidence="4">
    <location>
        <begin position="76"/>
        <end position="87"/>
    </location>
</feature>
<protein>
    <recommendedName>
        <fullName evidence="5">Glabrous enhancer-binding protein-like DBD domain-containing protein</fullName>
    </recommendedName>
</protein>
<feature type="compositionally biased region" description="Polar residues" evidence="4">
    <location>
        <begin position="1"/>
        <end position="10"/>
    </location>
</feature>
<gene>
    <name evidence="6" type="ORF">AARE701A_LOCUS12292</name>
</gene>
<dbReference type="InterPro" id="IPR053932">
    <property type="entry name" value="GeBP-like_DBD"/>
</dbReference>
<proteinExistence type="inferred from homology"/>
<name>A0A8S2ADX7_ARAAE</name>
<evidence type="ECO:0000313" key="6">
    <source>
        <dbReference type="EMBL" id="CAE6072853.1"/>
    </source>
</evidence>
<feature type="domain" description="Glabrous enhancer-binding protein-like DBD" evidence="5">
    <location>
        <begin position="111"/>
        <end position="180"/>
    </location>
</feature>
<evidence type="ECO:0000256" key="1">
    <source>
        <dbReference type="ARBA" id="ARBA00010820"/>
    </source>
</evidence>
<keyword evidence="7" id="KW-1185">Reference proteome</keyword>
<dbReference type="PANTHER" id="PTHR31662">
    <property type="entry name" value="BNAANNG10740D PROTEIN-RELATED"/>
    <property type="match status" value="1"/>
</dbReference>
<accession>A0A8S2ADX7</accession>
<evidence type="ECO:0000256" key="3">
    <source>
        <dbReference type="ARBA" id="ARBA00023163"/>
    </source>
</evidence>
<dbReference type="EMBL" id="LR999455">
    <property type="protein sequence ID" value="CAE6072853.1"/>
    <property type="molecule type" value="Genomic_DNA"/>
</dbReference>
<evidence type="ECO:0000256" key="2">
    <source>
        <dbReference type="ARBA" id="ARBA00023015"/>
    </source>
</evidence>
<dbReference type="GO" id="GO:0006355">
    <property type="term" value="P:regulation of DNA-templated transcription"/>
    <property type="evidence" value="ECO:0007669"/>
    <property type="project" value="InterPro"/>
</dbReference>
<dbReference type="PANTHER" id="PTHR31662:SF68">
    <property type="entry name" value="DNA-BINDING STOREKEEPER PROTEIN TRANSCRIPTIONAL REGULATOR-LIKE PROTEIN-RELATED"/>
    <property type="match status" value="1"/>
</dbReference>
<reference evidence="6" key="1">
    <citation type="submission" date="2021-01" db="EMBL/GenBank/DDBJ databases">
        <authorList>
            <person name="Bezrukov I."/>
        </authorList>
    </citation>
    <scope>NUCLEOTIDE SEQUENCE</scope>
</reference>